<dbReference type="Proteomes" id="UP000238362">
    <property type="component" value="Unassembled WGS sequence"/>
</dbReference>
<accession>A0A2T0M2A1</accession>
<organism evidence="3 4">
    <name type="scientific">Prauserella shujinwangii</name>
    <dbReference type="NCBI Taxonomy" id="1453103"/>
    <lineage>
        <taxon>Bacteria</taxon>
        <taxon>Bacillati</taxon>
        <taxon>Actinomycetota</taxon>
        <taxon>Actinomycetes</taxon>
        <taxon>Pseudonocardiales</taxon>
        <taxon>Pseudonocardiaceae</taxon>
        <taxon>Prauserella</taxon>
    </lineage>
</organism>
<dbReference type="GO" id="GO:0003677">
    <property type="term" value="F:DNA binding"/>
    <property type="evidence" value="ECO:0007669"/>
    <property type="project" value="InterPro"/>
</dbReference>
<dbReference type="Pfam" id="PF17765">
    <property type="entry name" value="MLTR_LBD"/>
    <property type="match status" value="1"/>
</dbReference>
<comment type="caution">
    <text evidence="3">The sequence shown here is derived from an EMBL/GenBank/DDBJ whole genome shotgun (WGS) entry which is preliminary data.</text>
</comment>
<feature type="domain" description="HTH cro/C1-type" evidence="2">
    <location>
        <begin position="19"/>
        <end position="91"/>
    </location>
</feature>
<dbReference type="InterPro" id="IPR041413">
    <property type="entry name" value="MLTR_LBD"/>
</dbReference>
<reference evidence="3 4" key="1">
    <citation type="submission" date="2018-03" db="EMBL/GenBank/DDBJ databases">
        <title>Genomic Encyclopedia of Type Strains, Phase III (KMG-III): the genomes of soil and plant-associated and newly described type strains.</title>
        <authorList>
            <person name="Whitman W."/>
        </authorList>
    </citation>
    <scope>NUCLEOTIDE SEQUENCE [LARGE SCALE GENOMIC DNA]</scope>
    <source>
        <strain evidence="3 4">CGMCC 4.7125</strain>
    </source>
</reference>
<evidence type="ECO:0000256" key="1">
    <source>
        <dbReference type="SAM" id="MobiDB-lite"/>
    </source>
</evidence>
<keyword evidence="4" id="KW-1185">Reference proteome</keyword>
<dbReference type="PANTHER" id="PTHR35010:SF3">
    <property type="entry name" value="BLL4873 PROTEIN"/>
    <property type="match status" value="1"/>
</dbReference>
<protein>
    <submittedName>
        <fullName evidence="3">Transcriptional regulator with XRE-family HTH domain</fullName>
    </submittedName>
</protein>
<dbReference type="EMBL" id="PVNH01000001">
    <property type="protein sequence ID" value="PRX50883.1"/>
    <property type="molecule type" value="Genomic_DNA"/>
</dbReference>
<dbReference type="SMART" id="SM00530">
    <property type="entry name" value="HTH_XRE"/>
    <property type="match status" value="1"/>
</dbReference>
<feature type="region of interest" description="Disordered" evidence="1">
    <location>
        <begin position="24"/>
        <end position="43"/>
    </location>
</feature>
<dbReference type="Gene3D" id="3.30.450.180">
    <property type="match status" value="1"/>
</dbReference>
<dbReference type="InterPro" id="IPR010982">
    <property type="entry name" value="Lambda_DNA-bd_dom_sf"/>
</dbReference>
<dbReference type="InterPro" id="IPR001387">
    <property type="entry name" value="Cro/C1-type_HTH"/>
</dbReference>
<evidence type="ECO:0000313" key="3">
    <source>
        <dbReference type="EMBL" id="PRX50883.1"/>
    </source>
</evidence>
<sequence length="280" mass="30601">MTSEPGPRGQRRRDQLRDFLRTRRARLSPEDVGMPTAGRRRRPGLRREEVAVLAGVRVSWYTWLEQGRAINVSAQVLDAIAGALRLTEPERAHLYLLAGLNPPRAEGGRDDRVPAAMRGLLDAWSPRPALLRDRYWNVLATNEAARVVFGDGDDDHNCLTAFFTNPRYRGVPAHWTSAAPAVVAAFRADAAHAPGDPGFGRVVDELGAVSPEFAALWARHDVGVPGPAVIAVRHPDAGELSFDKTTLVPADRPDRYVVLYLPVPGTGTGDRLDRLVPPPA</sequence>
<name>A0A2T0M2A1_9PSEU</name>
<dbReference type="Gene3D" id="1.10.260.40">
    <property type="entry name" value="lambda repressor-like DNA-binding domains"/>
    <property type="match status" value="1"/>
</dbReference>
<proteinExistence type="predicted"/>
<dbReference type="CDD" id="cd00093">
    <property type="entry name" value="HTH_XRE"/>
    <property type="match status" value="1"/>
</dbReference>
<dbReference type="RefSeq" id="WP_106176431.1">
    <property type="nucleotide sequence ID" value="NZ_PVNH01000001.1"/>
</dbReference>
<dbReference type="PANTHER" id="PTHR35010">
    <property type="entry name" value="BLL4672 PROTEIN-RELATED"/>
    <property type="match status" value="1"/>
</dbReference>
<gene>
    <name evidence="3" type="ORF">B0I33_10134</name>
</gene>
<evidence type="ECO:0000259" key="2">
    <source>
        <dbReference type="SMART" id="SM00530"/>
    </source>
</evidence>
<dbReference type="AlphaFoldDB" id="A0A2T0M2A1"/>
<evidence type="ECO:0000313" key="4">
    <source>
        <dbReference type="Proteomes" id="UP000238362"/>
    </source>
</evidence>
<dbReference type="OrthoDB" id="4790304at2"/>
<dbReference type="Pfam" id="PF13560">
    <property type="entry name" value="HTH_31"/>
    <property type="match status" value="1"/>
</dbReference>
<dbReference type="SUPFAM" id="SSF47413">
    <property type="entry name" value="lambda repressor-like DNA-binding domains"/>
    <property type="match status" value="1"/>
</dbReference>